<keyword evidence="4" id="KW-0444">Lipid biosynthesis</keyword>
<reference evidence="14 15" key="1">
    <citation type="journal article" date="2019" name="Anaerobe">
        <title>Detection of Robinsoniella peoriensis in multiple bone samples of a trauma patient.</title>
        <authorList>
            <person name="Schrottner P."/>
            <person name="Hartwich K."/>
            <person name="Bunk B."/>
            <person name="Schober I."/>
            <person name="Helbig S."/>
            <person name="Rudolph W.W."/>
            <person name="Gunzer F."/>
        </authorList>
    </citation>
    <scope>NUCLEOTIDE SEQUENCE [LARGE SCALE GENOMIC DNA]</scope>
    <source>
        <strain evidence="14 15">DSM 106044</strain>
    </source>
</reference>
<dbReference type="Gene3D" id="1.10.3730.20">
    <property type="match status" value="1"/>
</dbReference>
<protein>
    <submittedName>
        <fullName evidence="14">4-amino-4-deoxy-L-arabinose-phosphoundecaprenol flippase subunit ArnF</fullName>
    </submittedName>
</protein>
<dbReference type="PANTHER" id="PTHR30561">
    <property type="entry name" value="SMR FAMILY PROTON-DEPENDENT DRUG EFFLUX TRANSPORTER SUGE"/>
    <property type="match status" value="1"/>
</dbReference>
<keyword evidence="15" id="KW-1185">Reference proteome</keyword>
<dbReference type="PANTHER" id="PTHR30561:SF9">
    <property type="entry name" value="4-AMINO-4-DEOXY-L-ARABINOSE-PHOSPHOUNDECAPRENOL FLIPPASE SUBUNIT ARNF-RELATED"/>
    <property type="match status" value="1"/>
</dbReference>
<dbReference type="GO" id="GO:0005886">
    <property type="term" value="C:plasma membrane"/>
    <property type="evidence" value="ECO:0007669"/>
    <property type="project" value="UniProtKB-SubCell"/>
</dbReference>
<dbReference type="RefSeq" id="WP_027296831.1">
    <property type="nucleotide sequence ID" value="NZ_CABMJZ010000074.1"/>
</dbReference>
<feature type="transmembrane region" description="Helical" evidence="12">
    <location>
        <begin position="97"/>
        <end position="113"/>
    </location>
</feature>
<dbReference type="Proteomes" id="UP000306509">
    <property type="component" value="Unassembled WGS sequence"/>
</dbReference>
<comment type="similarity">
    <text evidence="2">Belongs to the EamA transporter family.</text>
</comment>
<evidence type="ECO:0000256" key="4">
    <source>
        <dbReference type="ARBA" id="ARBA00022516"/>
    </source>
</evidence>
<evidence type="ECO:0000256" key="7">
    <source>
        <dbReference type="ARBA" id="ARBA00022692"/>
    </source>
</evidence>
<keyword evidence="11 12" id="KW-0472">Membrane</keyword>
<dbReference type="InterPro" id="IPR000390">
    <property type="entry name" value="Small_drug/metabolite_transptr"/>
</dbReference>
<evidence type="ECO:0000256" key="8">
    <source>
        <dbReference type="ARBA" id="ARBA00022985"/>
    </source>
</evidence>
<evidence type="ECO:0000256" key="1">
    <source>
        <dbReference type="ARBA" id="ARBA00004651"/>
    </source>
</evidence>
<sequence length="114" mass="12995">MSKLNISICILLSSVLISAISQIMLKKATMKKYKSMLFEYLNPLVIFAYGLFFLSTLLTMFALRYVPLSMAPILESTSYIFVSVMGYFFLKERFPKKKLIGILVILVGILVFSM</sequence>
<comment type="caution">
    <text evidence="14">The sequence shown here is derived from an EMBL/GenBank/DDBJ whole genome shotgun (WGS) entry which is preliminary data.</text>
</comment>
<dbReference type="STRING" id="180332.GCA_000797495_02654"/>
<evidence type="ECO:0000313" key="15">
    <source>
        <dbReference type="Proteomes" id="UP000306509"/>
    </source>
</evidence>
<dbReference type="GO" id="GO:0022857">
    <property type="term" value="F:transmembrane transporter activity"/>
    <property type="evidence" value="ECO:0007669"/>
    <property type="project" value="InterPro"/>
</dbReference>
<feature type="domain" description="EamA" evidence="13">
    <location>
        <begin position="16"/>
        <end position="113"/>
    </location>
</feature>
<evidence type="ECO:0000256" key="11">
    <source>
        <dbReference type="ARBA" id="ARBA00023136"/>
    </source>
</evidence>
<feature type="transmembrane region" description="Helical" evidence="12">
    <location>
        <begin position="6"/>
        <end position="25"/>
    </location>
</feature>
<evidence type="ECO:0000256" key="12">
    <source>
        <dbReference type="SAM" id="Phobius"/>
    </source>
</evidence>
<gene>
    <name evidence="14" type="ORF">DSM106044_04275</name>
</gene>
<keyword evidence="8" id="KW-0448">Lipopolysaccharide biosynthesis</keyword>
<evidence type="ECO:0000313" key="14">
    <source>
        <dbReference type="EMBL" id="TLC98945.1"/>
    </source>
</evidence>
<evidence type="ECO:0000256" key="9">
    <source>
        <dbReference type="ARBA" id="ARBA00022989"/>
    </source>
</evidence>
<evidence type="ECO:0000256" key="10">
    <source>
        <dbReference type="ARBA" id="ARBA00023098"/>
    </source>
</evidence>
<dbReference type="Pfam" id="PF00892">
    <property type="entry name" value="EamA"/>
    <property type="match status" value="1"/>
</dbReference>
<dbReference type="OrthoDB" id="2873177at2"/>
<dbReference type="InterPro" id="IPR000620">
    <property type="entry name" value="EamA_dom"/>
</dbReference>
<keyword evidence="10" id="KW-0443">Lipid metabolism</keyword>
<accession>A0A4U8QAQ9</accession>
<dbReference type="SUPFAM" id="SSF103481">
    <property type="entry name" value="Multidrug resistance efflux transporter EmrE"/>
    <property type="match status" value="1"/>
</dbReference>
<dbReference type="GO" id="GO:0009103">
    <property type="term" value="P:lipopolysaccharide biosynthetic process"/>
    <property type="evidence" value="ECO:0007669"/>
    <property type="project" value="UniProtKB-KW"/>
</dbReference>
<name>A0A4U8QAQ9_9FIRM</name>
<evidence type="ECO:0000256" key="2">
    <source>
        <dbReference type="ARBA" id="ARBA00007362"/>
    </source>
</evidence>
<organism evidence="14 15">
    <name type="scientific">Robinsoniella peoriensis</name>
    <dbReference type="NCBI Taxonomy" id="180332"/>
    <lineage>
        <taxon>Bacteria</taxon>
        <taxon>Bacillati</taxon>
        <taxon>Bacillota</taxon>
        <taxon>Clostridia</taxon>
        <taxon>Lachnospirales</taxon>
        <taxon>Lachnospiraceae</taxon>
        <taxon>Robinsoniella</taxon>
    </lineage>
</organism>
<keyword evidence="7 12" id="KW-0812">Transmembrane</keyword>
<feature type="transmembrane region" description="Helical" evidence="12">
    <location>
        <begin position="37"/>
        <end position="63"/>
    </location>
</feature>
<feature type="transmembrane region" description="Helical" evidence="12">
    <location>
        <begin position="69"/>
        <end position="90"/>
    </location>
</feature>
<evidence type="ECO:0000256" key="6">
    <source>
        <dbReference type="ARBA" id="ARBA00022556"/>
    </source>
</evidence>
<keyword evidence="6" id="KW-0441">Lipid A biosynthesis</keyword>
<proteinExistence type="inferred from homology"/>
<comment type="subcellular location">
    <subcellularLocation>
        <location evidence="1">Cell membrane</location>
        <topology evidence="1">Multi-pass membrane protein</topology>
    </subcellularLocation>
</comment>
<keyword evidence="9 12" id="KW-1133">Transmembrane helix</keyword>
<keyword evidence="5" id="KW-0997">Cell inner membrane</keyword>
<evidence type="ECO:0000256" key="3">
    <source>
        <dbReference type="ARBA" id="ARBA00022475"/>
    </source>
</evidence>
<dbReference type="AlphaFoldDB" id="A0A4U8QAQ9"/>
<evidence type="ECO:0000256" key="5">
    <source>
        <dbReference type="ARBA" id="ARBA00022519"/>
    </source>
</evidence>
<dbReference type="EMBL" id="QGQD01000079">
    <property type="protein sequence ID" value="TLC98945.1"/>
    <property type="molecule type" value="Genomic_DNA"/>
</dbReference>
<keyword evidence="3" id="KW-1003">Cell membrane</keyword>
<evidence type="ECO:0000259" key="13">
    <source>
        <dbReference type="Pfam" id="PF00892"/>
    </source>
</evidence>
<dbReference type="InterPro" id="IPR037185">
    <property type="entry name" value="EmrE-like"/>
</dbReference>